<comment type="caution">
    <text evidence="13">The sequence shown here is derived from an EMBL/GenBank/DDBJ whole genome shotgun (WGS) entry which is preliminary data.</text>
</comment>
<dbReference type="InterPro" id="IPR000413">
    <property type="entry name" value="Integrin_alpha"/>
</dbReference>
<dbReference type="InterPro" id="IPR013517">
    <property type="entry name" value="FG-GAP"/>
</dbReference>
<reference evidence="13 14" key="1">
    <citation type="submission" date="2020-04" db="EMBL/GenBank/DDBJ databases">
        <authorList>
            <person name="Wallbank WR R."/>
            <person name="Pardo Diaz C."/>
            <person name="Kozak K."/>
            <person name="Martin S."/>
            <person name="Jiggins C."/>
            <person name="Moest M."/>
            <person name="Warren A I."/>
            <person name="Byers J.R.P. K."/>
            <person name="Montejo-Kovacevich G."/>
            <person name="Yen C E."/>
        </authorList>
    </citation>
    <scope>NUCLEOTIDE SEQUENCE [LARGE SCALE GENOMIC DNA]</scope>
</reference>
<evidence type="ECO:0000256" key="12">
    <source>
        <dbReference type="SAM" id="MobiDB-lite"/>
    </source>
</evidence>
<keyword evidence="3" id="KW-0732">Signal</keyword>
<dbReference type="SUPFAM" id="SSF69318">
    <property type="entry name" value="Integrin alpha N-terminal domain"/>
    <property type="match status" value="1"/>
</dbReference>
<evidence type="ECO:0000256" key="7">
    <source>
        <dbReference type="ARBA" id="ARBA00023136"/>
    </source>
</evidence>
<dbReference type="GO" id="GO:0008305">
    <property type="term" value="C:integrin complex"/>
    <property type="evidence" value="ECO:0007669"/>
    <property type="project" value="InterPro"/>
</dbReference>
<keyword evidence="11" id="KW-1133">Transmembrane helix</keyword>
<proteinExistence type="inferred from homology"/>
<dbReference type="InterPro" id="IPR032695">
    <property type="entry name" value="Integrin_dom_sf"/>
</dbReference>
<dbReference type="EMBL" id="CADEBC010000500">
    <property type="protein sequence ID" value="CAB3238731.1"/>
    <property type="molecule type" value="Genomic_DNA"/>
</dbReference>
<keyword evidence="7 11" id="KW-0472">Membrane</keyword>
<sequence length="947" mass="104970">MFTSGYNREEYFGYSTLLSEDGLLIGAPKAETVQRWNRKRWKSLTGAVYLCSLRNLDDRQKNCDKLDAHSAVKSKWYMSGSLNSGSWFGASVVVLTNHRLLVAAPRQNSSQLTADGSLLGACYFLTPRRNSFWNPLGSERTKKNYATFQVDENRPSYGEENSTIYYYNFGEAGFSLAVTKMNTVILGAPGLMAFAGGIISYIFDPNDTSTRTYLQPIANPYYTTDLEPDEYFGYSVESGIFQQNGTVLYIGGAPRAELGRGKVLIIEPPTSELSPLNIKLKLLGPQIGSYFGASLCCTDINNDGLDDLLVGAPTFVKKDGGLPYDQGAVFIYIAKEAPDGFVLEESGYVAGSGVDGARFGTTIADLGDINGDEFRDIAVGAPWENNGVGAVYIYMGNAKGLSDRNVQRIQPAGAQGFGWSISKGLDVDNNNCNDLAIGAFNSGASYLYRCIPTIPVRATIRVNNHISLPRNITTFTTMFCVSAPRIKLWPNAKLNITGKIDVDPIAERATLIGDNGYNVVITPANEECHEKTINVNLTADLLKPILLKFQLEAHELMLDNSTRFLSHATRVSEDSTLTVSKSVQVLVDCGYDLVCSPWLNVTFEAMDNPYVPGTDNRLGVILKIVNEGEPSYGVKVNINLPAHPKRIPSECYVKMSVMTCDLPQPFFRNDSIVWEVELEYDFNATKKSYLPIVAELVEMVYTDNITEEYFHYVTIDVTPEANFSISGQSMPNTPIIVLRDNLNAGANVSFKHFFQITNTGPSDSYSPKVHIQIPYKTYLSDDIEGCEENDSLYICSWFVPANSSIPVAIPLQMDLSLAGNFLESKMTYSAVSTIVLMIDQSNDGDNYTSFQVATTLVLERASIPLWYIIIPCIFLGLFLLSIITWILHKRNFFSRKNYDQLKQEQDKKETRDESQLSDAIPSAPSEGEEEDEKGQLSQNVHLFEMNI</sequence>
<evidence type="ECO:0000256" key="4">
    <source>
        <dbReference type="ARBA" id="ARBA00022737"/>
    </source>
</evidence>
<dbReference type="SUPFAM" id="SSF69179">
    <property type="entry name" value="Integrin domains"/>
    <property type="match status" value="1"/>
</dbReference>
<dbReference type="GO" id="GO:0005178">
    <property type="term" value="F:integrin binding"/>
    <property type="evidence" value="ECO:0007669"/>
    <property type="project" value="TreeGrafter"/>
</dbReference>
<evidence type="ECO:0000256" key="11">
    <source>
        <dbReference type="RuleBase" id="RU003762"/>
    </source>
</evidence>
<dbReference type="PRINTS" id="PR01185">
    <property type="entry name" value="INTEGRINA"/>
</dbReference>
<accession>A0A8S0ZY73</accession>
<dbReference type="InterPro" id="IPR013519">
    <property type="entry name" value="Int_alpha_beta-p"/>
</dbReference>
<evidence type="ECO:0000313" key="13">
    <source>
        <dbReference type="EMBL" id="CAB3238731.1"/>
    </source>
</evidence>
<dbReference type="AlphaFoldDB" id="A0A8S0ZY73"/>
<feature type="transmembrane region" description="Helical" evidence="11">
    <location>
        <begin position="865"/>
        <end position="887"/>
    </location>
</feature>
<organism evidence="13 14">
    <name type="scientific">Arctia plantaginis</name>
    <name type="common">Wood tiger moth</name>
    <name type="synonym">Phalaena plantaginis</name>
    <dbReference type="NCBI Taxonomy" id="874455"/>
    <lineage>
        <taxon>Eukaryota</taxon>
        <taxon>Metazoa</taxon>
        <taxon>Ecdysozoa</taxon>
        <taxon>Arthropoda</taxon>
        <taxon>Hexapoda</taxon>
        <taxon>Insecta</taxon>
        <taxon>Pterygota</taxon>
        <taxon>Neoptera</taxon>
        <taxon>Endopterygota</taxon>
        <taxon>Lepidoptera</taxon>
        <taxon>Glossata</taxon>
        <taxon>Ditrysia</taxon>
        <taxon>Noctuoidea</taxon>
        <taxon>Erebidae</taxon>
        <taxon>Arctiinae</taxon>
        <taxon>Arctia</taxon>
    </lineage>
</organism>
<evidence type="ECO:0000256" key="2">
    <source>
        <dbReference type="ARBA" id="ARBA00008054"/>
    </source>
</evidence>
<dbReference type="Pfam" id="PF01839">
    <property type="entry name" value="FG-GAP"/>
    <property type="match status" value="2"/>
</dbReference>
<dbReference type="InterPro" id="IPR028994">
    <property type="entry name" value="Integrin_alpha_N"/>
</dbReference>
<feature type="repeat" description="FG-GAP" evidence="10">
    <location>
        <begin position="277"/>
        <end position="341"/>
    </location>
</feature>
<evidence type="ECO:0000256" key="6">
    <source>
        <dbReference type="ARBA" id="ARBA00023037"/>
    </source>
</evidence>
<evidence type="ECO:0000313" key="14">
    <source>
        <dbReference type="Proteomes" id="UP000494106"/>
    </source>
</evidence>
<evidence type="ECO:0000256" key="5">
    <source>
        <dbReference type="ARBA" id="ARBA00022889"/>
    </source>
</evidence>
<keyword evidence="9" id="KW-0325">Glycoprotein</keyword>
<dbReference type="GO" id="GO:0007229">
    <property type="term" value="P:integrin-mediated signaling pathway"/>
    <property type="evidence" value="ECO:0007669"/>
    <property type="project" value="UniProtKB-KW"/>
</dbReference>
<keyword evidence="6 11" id="KW-0401">Integrin</keyword>
<dbReference type="SMART" id="SM00191">
    <property type="entry name" value="Int_alpha"/>
    <property type="match status" value="6"/>
</dbReference>
<dbReference type="PROSITE" id="PS51470">
    <property type="entry name" value="FG_GAP"/>
    <property type="match status" value="2"/>
</dbReference>
<dbReference type="GO" id="GO:0033627">
    <property type="term" value="P:cell adhesion mediated by integrin"/>
    <property type="evidence" value="ECO:0007669"/>
    <property type="project" value="TreeGrafter"/>
</dbReference>
<evidence type="ECO:0000256" key="1">
    <source>
        <dbReference type="ARBA" id="ARBA00004479"/>
    </source>
</evidence>
<evidence type="ECO:0000256" key="9">
    <source>
        <dbReference type="ARBA" id="ARBA00023180"/>
    </source>
</evidence>
<dbReference type="PANTHER" id="PTHR23220:SF83">
    <property type="entry name" value="INTEGRIN ALPHA-PS3-RELATED"/>
    <property type="match status" value="1"/>
</dbReference>
<comment type="subcellular location">
    <subcellularLocation>
        <location evidence="1 11">Membrane</location>
        <topology evidence="1 11">Single-pass type I membrane protein</topology>
    </subcellularLocation>
</comment>
<evidence type="ECO:0000256" key="8">
    <source>
        <dbReference type="ARBA" id="ARBA00023170"/>
    </source>
</evidence>
<dbReference type="GO" id="GO:0009897">
    <property type="term" value="C:external side of plasma membrane"/>
    <property type="evidence" value="ECO:0007669"/>
    <property type="project" value="TreeGrafter"/>
</dbReference>
<keyword evidence="4" id="KW-0677">Repeat</keyword>
<name>A0A8S0ZY73_ARCPL</name>
<keyword evidence="8 11" id="KW-0675">Receptor</keyword>
<dbReference type="Gene3D" id="1.20.5.930">
    <property type="entry name" value="Bicelle-embedded integrin alpha(iib) transmembrane segment"/>
    <property type="match status" value="1"/>
</dbReference>
<dbReference type="OrthoDB" id="5317514at2759"/>
<keyword evidence="14" id="KW-1185">Reference proteome</keyword>
<protein>
    <recommendedName>
        <fullName evidence="15">Integrin alpha-2 domain-containing protein</fullName>
    </recommendedName>
</protein>
<dbReference type="GO" id="GO:0007160">
    <property type="term" value="P:cell-matrix adhesion"/>
    <property type="evidence" value="ECO:0007669"/>
    <property type="project" value="TreeGrafter"/>
</dbReference>
<evidence type="ECO:0000256" key="3">
    <source>
        <dbReference type="ARBA" id="ARBA00022729"/>
    </source>
</evidence>
<dbReference type="GO" id="GO:0007157">
    <property type="term" value="P:heterophilic cell-cell adhesion via plasma membrane cell adhesion molecules"/>
    <property type="evidence" value="ECO:0007669"/>
    <property type="project" value="UniProtKB-ARBA"/>
</dbReference>
<feature type="region of interest" description="Disordered" evidence="12">
    <location>
        <begin position="903"/>
        <end position="947"/>
    </location>
</feature>
<dbReference type="PANTHER" id="PTHR23220">
    <property type="entry name" value="INTEGRIN ALPHA"/>
    <property type="match status" value="1"/>
</dbReference>
<comment type="similarity">
    <text evidence="2 11">Belongs to the integrin alpha chain family.</text>
</comment>
<evidence type="ECO:0008006" key="15">
    <source>
        <dbReference type="Google" id="ProtNLM"/>
    </source>
</evidence>
<gene>
    <name evidence="13" type="ORF">APLA_LOCUS7529</name>
</gene>
<dbReference type="Proteomes" id="UP000494106">
    <property type="component" value="Unassembled WGS sequence"/>
</dbReference>
<feature type="compositionally biased region" description="Basic and acidic residues" evidence="12">
    <location>
        <begin position="903"/>
        <end position="914"/>
    </location>
</feature>
<feature type="repeat" description="FG-GAP" evidence="10">
    <location>
        <begin position="345"/>
        <end position="403"/>
    </location>
</feature>
<evidence type="ECO:0000256" key="10">
    <source>
        <dbReference type="PROSITE-ProRule" id="PRU00803"/>
    </source>
</evidence>
<keyword evidence="11" id="KW-0812">Transmembrane</keyword>
<keyword evidence="5 11" id="KW-0130">Cell adhesion</keyword>
<dbReference type="Gene3D" id="2.130.10.130">
    <property type="entry name" value="Integrin alpha, N-terminal"/>
    <property type="match status" value="1"/>
</dbReference>
<dbReference type="Gene3D" id="2.60.40.1510">
    <property type="entry name" value="ntegrin, alpha v. Chain A, domain 3"/>
    <property type="match status" value="1"/>
</dbReference>